<organism evidence="6 7">
    <name type="scientific">Rhizobium aquaticum</name>
    <dbReference type="NCBI Taxonomy" id="1549636"/>
    <lineage>
        <taxon>Bacteria</taxon>
        <taxon>Pseudomonadati</taxon>
        <taxon>Pseudomonadota</taxon>
        <taxon>Alphaproteobacteria</taxon>
        <taxon>Hyphomicrobiales</taxon>
        <taxon>Rhizobiaceae</taxon>
        <taxon>Rhizobium/Agrobacterium group</taxon>
        <taxon>Rhizobium</taxon>
    </lineage>
</organism>
<comment type="similarity">
    <text evidence="1">Belongs to the LysR transcriptional regulatory family.</text>
</comment>
<reference evidence="6 7" key="1">
    <citation type="submission" date="2024-06" db="EMBL/GenBank/DDBJ databases">
        <title>Genomic Encyclopedia of Type Strains, Phase IV (KMG-IV): sequencing the most valuable type-strain genomes for metagenomic binning, comparative biology and taxonomic classification.</title>
        <authorList>
            <person name="Goeker M."/>
        </authorList>
    </citation>
    <scope>NUCLEOTIDE SEQUENCE [LARGE SCALE GENOMIC DNA]</scope>
    <source>
        <strain evidence="6 7">DSM 29780</strain>
    </source>
</reference>
<dbReference type="SUPFAM" id="SSF46785">
    <property type="entry name" value="Winged helix' DNA-binding domain"/>
    <property type="match status" value="1"/>
</dbReference>
<dbReference type="Gene3D" id="3.40.190.290">
    <property type="match status" value="1"/>
</dbReference>
<evidence type="ECO:0000313" key="6">
    <source>
        <dbReference type="EMBL" id="MET3614154.1"/>
    </source>
</evidence>
<keyword evidence="4" id="KW-0804">Transcription</keyword>
<keyword evidence="2" id="KW-0805">Transcription regulation</keyword>
<dbReference type="PANTHER" id="PTHR30419">
    <property type="entry name" value="HTH-TYPE TRANSCRIPTIONAL REGULATOR YBHD"/>
    <property type="match status" value="1"/>
</dbReference>
<dbReference type="SUPFAM" id="SSF53850">
    <property type="entry name" value="Periplasmic binding protein-like II"/>
    <property type="match status" value="1"/>
</dbReference>
<comment type="caution">
    <text evidence="6">The sequence shown here is derived from an EMBL/GenBank/DDBJ whole genome shotgun (WGS) entry which is preliminary data.</text>
</comment>
<evidence type="ECO:0000256" key="3">
    <source>
        <dbReference type="ARBA" id="ARBA00023125"/>
    </source>
</evidence>
<feature type="domain" description="HTH lysR-type" evidence="5">
    <location>
        <begin position="1"/>
        <end position="60"/>
    </location>
</feature>
<dbReference type="InterPro" id="IPR050950">
    <property type="entry name" value="HTH-type_LysR_regulators"/>
</dbReference>
<keyword evidence="7" id="KW-1185">Reference proteome</keyword>
<dbReference type="Pfam" id="PF03466">
    <property type="entry name" value="LysR_substrate"/>
    <property type="match status" value="1"/>
</dbReference>
<sequence>MKIVEAHLVQLAAVIETGGVTEAAAMLGMTQSAVSRTLSVLESRIGEPLFVSGRRPMQPTPLGEQLGLQGKSILASSRKAMEIIRSFKSGSSGRVRIGGVPFFMDAAVSQMIASFQRSEPGIMVHQSYGNYPDLVAELDSGQIDLAVTPTGAVDLRADLHFEPILPARNILACSAGHPLLRKRNIATGDLLSYPWVTPLPGSPLVLDLNNILLTLGLEEVSLRYAGGSLLSVVNYLAGTDALAILPHSVAYAFRGENKISVIPLDIPQPERVLGIMTRKKPYSNPAGRKFLGHLRREFSELRRAVEKHETTINWLPGPFMGDRKTAAEGSS</sequence>
<evidence type="ECO:0000256" key="1">
    <source>
        <dbReference type="ARBA" id="ARBA00009437"/>
    </source>
</evidence>
<proteinExistence type="inferred from homology"/>
<accession>A0ABV2J2S2</accession>
<dbReference type="GO" id="GO:0003677">
    <property type="term" value="F:DNA binding"/>
    <property type="evidence" value="ECO:0007669"/>
    <property type="project" value="UniProtKB-KW"/>
</dbReference>
<dbReference type="InterPro" id="IPR036390">
    <property type="entry name" value="WH_DNA-bd_sf"/>
</dbReference>
<dbReference type="Proteomes" id="UP001549047">
    <property type="component" value="Unassembled WGS sequence"/>
</dbReference>
<protein>
    <submittedName>
        <fullName evidence="6">DNA-binding transcriptional LysR family regulator</fullName>
    </submittedName>
</protein>
<evidence type="ECO:0000313" key="7">
    <source>
        <dbReference type="Proteomes" id="UP001549047"/>
    </source>
</evidence>
<dbReference type="InterPro" id="IPR036388">
    <property type="entry name" value="WH-like_DNA-bd_sf"/>
</dbReference>
<dbReference type="RefSeq" id="WP_354556669.1">
    <property type="nucleotide sequence ID" value="NZ_JBEPMB010000003.1"/>
</dbReference>
<dbReference type="Pfam" id="PF00126">
    <property type="entry name" value="HTH_1"/>
    <property type="match status" value="1"/>
</dbReference>
<dbReference type="InterPro" id="IPR005119">
    <property type="entry name" value="LysR_subst-bd"/>
</dbReference>
<gene>
    <name evidence="6" type="ORF">ABID16_002491</name>
</gene>
<dbReference type="EMBL" id="JBEPMB010000003">
    <property type="protein sequence ID" value="MET3614154.1"/>
    <property type="molecule type" value="Genomic_DNA"/>
</dbReference>
<dbReference type="Gene3D" id="1.10.10.10">
    <property type="entry name" value="Winged helix-like DNA-binding domain superfamily/Winged helix DNA-binding domain"/>
    <property type="match status" value="1"/>
</dbReference>
<evidence type="ECO:0000259" key="5">
    <source>
        <dbReference type="PROSITE" id="PS50931"/>
    </source>
</evidence>
<dbReference type="InterPro" id="IPR000847">
    <property type="entry name" value="LysR_HTH_N"/>
</dbReference>
<name>A0ABV2J2S2_9HYPH</name>
<evidence type="ECO:0000256" key="4">
    <source>
        <dbReference type="ARBA" id="ARBA00023163"/>
    </source>
</evidence>
<keyword evidence="3 6" id="KW-0238">DNA-binding</keyword>
<evidence type="ECO:0000256" key="2">
    <source>
        <dbReference type="ARBA" id="ARBA00023015"/>
    </source>
</evidence>
<dbReference type="PROSITE" id="PS50931">
    <property type="entry name" value="HTH_LYSR"/>
    <property type="match status" value="1"/>
</dbReference>
<dbReference type="PANTHER" id="PTHR30419:SF8">
    <property type="entry name" value="NITROGEN ASSIMILATION TRANSCRIPTIONAL ACTIVATOR-RELATED"/>
    <property type="match status" value="1"/>
</dbReference>
<dbReference type="PRINTS" id="PR00039">
    <property type="entry name" value="HTHLYSR"/>
</dbReference>